<accession>A0A1G8W1H0</accession>
<dbReference type="Proteomes" id="UP000198856">
    <property type="component" value="Unassembled WGS sequence"/>
</dbReference>
<name>A0A1G8W1H0_9EURY</name>
<organism evidence="2 3">
    <name type="scientific">Halovenus aranensis</name>
    <dbReference type="NCBI Taxonomy" id="890420"/>
    <lineage>
        <taxon>Archaea</taxon>
        <taxon>Methanobacteriati</taxon>
        <taxon>Methanobacteriota</taxon>
        <taxon>Stenosarchaea group</taxon>
        <taxon>Halobacteria</taxon>
        <taxon>Halobacteriales</taxon>
        <taxon>Haloarculaceae</taxon>
        <taxon>Halovenus</taxon>
    </lineage>
</organism>
<reference evidence="2 3" key="1">
    <citation type="submission" date="2016-10" db="EMBL/GenBank/DDBJ databases">
        <authorList>
            <person name="de Groot N.N."/>
        </authorList>
    </citation>
    <scope>NUCLEOTIDE SEQUENCE [LARGE SCALE GENOMIC DNA]</scope>
    <source>
        <strain evidence="2 3">IBRC-M10015</strain>
    </source>
</reference>
<evidence type="ECO:0000313" key="2">
    <source>
        <dbReference type="EMBL" id="SDJ71947.1"/>
    </source>
</evidence>
<dbReference type="STRING" id="890420.SAMN05216226_10812"/>
<evidence type="ECO:0000313" key="3">
    <source>
        <dbReference type="Proteomes" id="UP000198856"/>
    </source>
</evidence>
<gene>
    <name evidence="2" type="ORF">SAMN05216226_10812</name>
</gene>
<evidence type="ECO:0000256" key="1">
    <source>
        <dbReference type="SAM" id="MobiDB-lite"/>
    </source>
</evidence>
<dbReference type="EMBL" id="FNFC01000008">
    <property type="protein sequence ID" value="SDJ71947.1"/>
    <property type="molecule type" value="Genomic_DNA"/>
</dbReference>
<dbReference type="AlphaFoldDB" id="A0A1G8W1H0"/>
<keyword evidence="3" id="KW-1185">Reference proteome</keyword>
<feature type="region of interest" description="Disordered" evidence="1">
    <location>
        <begin position="28"/>
        <end position="49"/>
    </location>
</feature>
<sequence length="49" mass="5195">MTCIETVADEFYRCELCGKTGDTPSEIKHVDACPESGSDSHPHAGGSKP</sequence>
<protein>
    <recommendedName>
        <fullName evidence="4">C2H2-type domain-containing protein</fullName>
    </recommendedName>
</protein>
<feature type="compositionally biased region" description="Basic and acidic residues" evidence="1">
    <location>
        <begin position="28"/>
        <end position="42"/>
    </location>
</feature>
<evidence type="ECO:0008006" key="4">
    <source>
        <dbReference type="Google" id="ProtNLM"/>
    </source>
</evidence>
<proteinExistence type="predicted"/>